<protein>
    <submittedName>
        <fullName evidence="2">Uncharacterized protein</fullName>
    </submittedName>
</protein>
<accession>A0AC34F6R1</accession>
<proteinExistence type="predicted"/>
<evidence type="ECO:0000313" key="2">
    <source>
        <dbReference type="WBParaSite" id="ES5_v2.g12778.t1"/>
    </source>
</evidence>
<dbReference type="Proteomes" id="UP000887579">
    <property type="component" value="Unplaced"/>
</dbReference>
<name>A0AC34F6R1_9BILA</name>
<sequence length="209" mass="24545">MSSESIDTIEQLRQEKAKLQQDILYEIATHEPLKANHRRWVQEKKEQCHALAAYLCQRDRNAGKKLHYHGLTGYIPSASLDLNISQLKQELFQAREALDRVWKDLSYFPKEYQKTVDAIKFYASLHNIIWQEVQYEKFAGHGYHENAPNFHYPNGYASVENQESQRYIDFDNSELSNVYPGYDEPEPPIVIPDLPETKIFKPFRPAEKK</sequence>
<reference evidence="2" key="1">
    <citation type="submission" date="2022-11" db="UniProtKB">
        <authorList>
            <consortium name="WormBaseParasite"/>
        </authorList>
    </citation>
    <scope>IDENTIFICATION</scope>
</reference>
<evidence type="ECO:0000313" key="1">
    <source>
        <dbReference type="Proteomes" id="UP000887579"/>
    </source>
</evidence>
<dbReference type="WBParaSite" id="ES5_v2.g12778.t1">
    <property type="protein sequence ID" value="ES5_v2.g12778.t1"/>
    <property type="gene ID" value="ES5_v2.g12778"/>
</dbReference>
<organism evidence="1 2">
    <name type="scientific">Panagrolaimus sp. ES5</name>
    <dbReference type="NCBI Taxonomy" id="591445"/>
    <lineage>
        <taxon>Eukaryota</taxon>
        <taxon>Metazoa</taxon>
        <taxon>Ecdysozoa</taxon>
        <taxon>Nematoda</taxon>
        <taxon>Chromadorea</taxon>
        <taxon>Rhabditida</taxon>
        <taxon>Tylenchina</taxon>
        <taxon>Panagrolaimomorpha</taxon>
        <taxon>Panagrolaimoidea</taxon>
        <taxon>Panagrolaimidae</taxon>
        <taxon>Panagrolaimus</taxon>
    </lineage>
</organism>